<dbReference type="InterPro" id="IPR010071">
    <property type="entry name" value="AA_adenyl_dom"/>
</dbReference>
<dbReference type="GO" id="GO:0031177">
    <property type="term" value="F:phosphopantetheine binding"/>
    <property type="evidence" value="ECO:0007669"/>
    <property type="project" value="InterPro"/>
</dbReference>
<sequence>MSEVYPLLETQEGLWFAQRLDAMNPLFNTGQLVHIQGALNMALFEQAVNQTLLEAEALHLQFREKDNGEVEQLATRSDPVKLELIDLSQVSDPDQAARNAIDHYTYSPDDPTADTLAVEQLFVLGGDRYIWYRRVHHLLIDGYGMTLLNNRVSELYRELVEEKPAGSPLGSYASVVADDANYRQSSQRGKAAEFWQQYMAGVPEVVSLANGRAVSVSRFHRQSQLLPAVLLNSLRQRADSAGLPWPDLVTALTAAYCQRFIGEEEIVVGVPYMGRMGNDSARVPAMIMNVLPLRIHEPLPEQGADAFFKTVARDMFRARRHGRYRSEQLRRDLGLLGGHRRLHGPLINVMPFEKPVRLSGVETELEILSTGPVDDMTFTFRGDGESRLLLEIDANPNLYSEADLQAHQRRLLSFIEACLQAGDAPLSSLPLATQEEQQKWIRSVNQTEQAVPDVSLPALMANCFARYADRPALTFAAEVGGTVQTLSYAELEQRTRALAQQLQQQLQTDGAGKDQLVLVSLPRSLELVIALLAVVRAGAAYLPIDPAHPDERIARIVGSAKPCLALIAEDQRARLTAVSGMPEALAPRQWQHSPDESQGSLPEVDPANLAYVIYTSGSTGEPKGVMIEHRAIVNRLEWMRTQYAFNERDRVLQKTPATFDVSVWEFFLPFISGAELVVAPPEAHKNPADIAALIRRFNISTLHFVPSMLNVFVAEPSAHGLAVQRVFCSGEELTQGLCERFHQTVSAELHNLYGPTEAAVDVSYWQAKPGDRRQPVPIGAPVWNTRLYVLDEQLRALPAGVTGELYLAGRQLARGYLGRDDLTEERFIPDPFVSGERMYKTGDLARWVEGGVAEDGVVEYLGRSDHQVKIRGLRIELGEIETVLMASGLVEQVGVLVQEGSAGQKLIVAYPVPAESYDETKLLAFARSRLPDYMVPVALVTLPSLPVTSNGKLDRRALPQPEMISPQGRAPIGETEIKLAALFSALLKLEDEISAESDFFALGGDSLLAVQLMQRIQVQFGMDPGLGALFENPVLAELASLIDAGHRETDNGLQPVIRLAQGNDNHVPLFVVHPAGGIAWCYRQLAALMSDERSVYGLQAPSLDQGQPLPESIDALAMTYVDHMLAICPDGPYHIMGWSVGGIIAQAMAVRLKQLGKPTGVIAMLDSYPSECWRAEAEPTAEEALGALLAIAGFIPEDYPELKTREHIVEFLRQSGSPLGALPPVVLDGVIRVVLDVNRLVRGHYHQFLDADLLHVCAALDHQDSELHPDLWKDYARQLDVVNVPFLHGQLTGPEASAQVADILLTRMKAVEQTTD</sequence>
<dbReference type="PROSITE" id="PS00455">
    <property type="entry name" value="AMP_BINDING"/>
    <property type="match status" value="1"/>
</dbReference>
<dbReference type="FunFam" id="3.40.50.980:FF:000002">
    <property type="entry name" value="Enterobactin synthetase component F"/>
    <property type="match status" value="1"/>
</dbReference>
<dbReference type="InterPro" id="IPR020802">
    <property type="entry name" value="TesA-like"/>
</dbReference>
<keyword evidence="6" id="KW-1185">Reference proteome</keyword>
<dbReference type="GO" id="GO:0009239">
    <property type="term" value="P:enterobactin biosynthetic process"/>
    <property type="evidence" value="ECO:0007669"/>
    <property type="project" value="TreeGrafter"/>
</dbReference>
<keyword evidence="3" id="KW-0597">Phosphoprotein</keyword>
<protein>
    <submittedName>
        <fullName evidence="5">Enterobactin synthase subunit F</fullName>
    </submittedName>
</protein>
<evidence type="ECO:0000313" key="5">
    <source>
        <dbReference type="EMBL" id="GGG52996.1"/>
    </source>
</evidence>
<dbReference type="FunFam" id="2.30.38.10:FF:000001">
    <property type="entry name" value="Non-ribosomal peptide synthetase PvdI"/>
    <property type="match status" value="1"/>
</dbReference>
<dbReference type="NCBIfam" id="TIGR01733">
    <property type="entry name" value="AA-adenyl-dom"/>
    <property type="match status" value="1"/>
</dbReference>
<dbReference type="Pfam" id="PF00501">
    <property type="entry name" value="AMP-binding"/>
    <property type="match status" value="1"/>
</dbReference>
<dbReference type="Gene3D" id="3.30.559.30">
    <property type="entry name" value="Nonribosomal peptide synthetase, condensation domain"/>
    <property type="match status" value="1"/>
</dbReference>
<dbReference type="Gene3D" id="3.30.559.10">
    <property type="entry name" value="Chloramphenicol acetyltransferase-like domain"/>
    <property type="match status" value="1"/>
</dbReference>
<dbReference type="PROSITE" id="PS50075">
    <property type="entry name" value="CARRIER"/>
    <property type="match status" value="1"/>
</dbReference>
<dbReference type="Gene3D" id="2.30.38.10">
    <property type="entry name" value="Luciferase, Domain 3"/>
    <property type="match status" value="1"/>
</dbReference>
<dbReference type="PANTHER" id="PTHR45527">
    <property type="entry name" value="NONRIBOSOMAL PEPTIDE SYNTHETASE"/>
    <property type="match status" value="1"/>
</dbReference>
<dbReference type="Gene3D" id="3.30.300.30">
    <property type="match status" value="1"/>
</dbReference>
<comment type="caution">
    <text evidence="5">The sequence shown here is derived from an EMBL/GenBank/DDBJ whole genome shotgun (WGS) entry which is preliminary data.</text>
</comment>
<reference evidence="5" key="1">
    <citation type="journal article" date="2014" name="Int. J. Syst. Evol. Microbiol.">
        <title>Complete genome sequence of Corynebacterium casei LMG S-19264T (=DSM 44701T), isolated from a smear-ripened cheese.</title>
        <authorList>
            <consortium name="US DOE Joint Genome Institute (JGI-PGF)"/>
            <person name="Walter F."/>
            <person name="Albersmeier A."/>
            <person name="Kalinowski J."/>
            <person name="Ruckert C."/>
        </authorList>
    </citation>
    <scope>NUCLEOTIDE SEQUENCE</scope>
    <source>
        <strain evidence="5">CGMCC 1.15425</strain>
    </source>
</reference>
<dbReference type="InterPro" id="IPR001031">
    <property type="entry name" value="Thioesterase"/>
</dbReference>
<dbReference type="OrthoDB" id="9757559at2"/>
<dbReference type="Pfam" id="PF00975">
    <property type="entry name" value="Thioesterase"/>
    <property type="match status" value="1"/>
</dbReference>
<dbReference type="InterPro" id="IPR029058">
    <property type="entry name" value="AB_hydrolase_fold"/>
</dbReference>
<organism evidence="5 6">
    <name type="scientific">Pseudohongiella nitratireducens</name>
    <dbReference type="NCBI Taxonomy" id="1768907"/>
    <lineage>
        <taxon>Bacteria</taxon>
        <taxon>Pseudomonadati</taxon>
        <taxon>Pseudomonadota</taxon>
        <taxon>Gammaproteobacteria</taxon>
        <taxon>Pseudomonadales</taxon>
        <taxon>Pseudohongiellaceae</taxon>
        <taxon>Pseudohongiella</taxon>
    </lineage>
</organism>
<dbReference type="PANTHER" id="PTHR45527:SF1">
    <property type="entry name" value="FATTY ACID SYNTHASE"/>
    <property type="match status" value="1"/>
</dbReference>
<dbReference type="Gene3D" id="3.40.50.980">
    <property type="match status" value="2"/>
</dbReference>
<dbReference type="InterPro" id="IPR045851">
    <property type="entry name" value="AMP-bd_C_sf"/>
</dbReference>
<evidence type="ECO:0000256" key="3">
    <source>
        <dbReference type="ARBA" id="ARBA00022553"/>
    </source>
</evidence>
<keyword evidence="2" id="KW-0596">Phosphopantetheine</keyword>
<dbReference type="GO" id="GO:0009366">
    <property type="term" value="C:enterobactin synthetase complex"/>
    <property type="evidence" value="ECO:0007669"/>
    <property type="project" value="TreeGrafter"/>
</dbReference>
<dbReference type="SUPFAM" id="SSF52777">
    <property type="entry name" value="CoA-dependent acyltransferases"/>
    <property type="match status" value="2"/>
</dbReference>
<dbReference type="RefSeq" id="WP_068809885.1">
    <property type="nucleotide sequence ID" value="NZ_BMIY01000003.1"/>
</dbReference>
<dbReference type="InterPro" id="IPR009081">
    <property type="entry name" value="PP-bd_ACP"/>
</dbReference>
<dbReference type="InterPro" id="IPR036736">
    <property type="entry name" value="ACP-like_sf"/>
</dbReference>
<dbReference type="GO" id="GO:0005829">
    <property type="term" value="C:cytosol"/>
    <property type="evidence" value="ECO:0007669"/>
    <property type="project" value="TreeGrafter"/>
</dbReference>
<dbReference type="SMART" id="SM00824">
    <property type="entry name" value="PKS_TE"/>
    <property type="match status" value="1"/>
</dbReference>
<dbReference type="CDD" id="cd17646">
    <property type="entry name" value="A_NRPS_AB3403-like"/>
    <property type="match status" value="1"/>
</dbReference>
<dbReference type="Pfam" id="PF13193">
    <property type="entry name" value="AMP-binding_C"/>
    <property type="match status" value="1"/>
</dbReference>
<dbReference type="SUPFAM" id="SSF53474">
    <property type="entry name" value="alpha/beta-Hydrolases"/>
    <property type="match status" value="1"/>
</dbReference>
<dbReference type="GO" id="GO:0047527">
    <property type="term" value="F:2,3-dihydroxybenzoate-serine ligase activity"/>
    <property type="evidence" value="ECO:0007669"/>
    <property type="project" value="TreeGrafter"/>
</dbReference>
<name>A0A917LRB0_9GAMM</name>
<dbReference type="Proteomes" id="UP000627715">
    <property type="component" value="Unassembled WGS sequence"/>
</dbReference>
<dbReference type="InterPro" id="IPR020806">
    <property type="entry name" value="PKS_PP-bd"/>
</dbReference>
<dbReference type="EMBL" id="BMIY01000003">
    <property type="protein sequence ID" value="GGG52996.1"/>
    <property type="molecule type" value="Genomic_DNA"/>
</dbReference>
<dbReference type="InterPro" id="IPR000873">
    <property type="entry name" value="AMP-dep_synth/lig_dom"/>
</dbReference>
<dbReference type="SMART" id="SM00823">
    <property type="entry name" value="PKS_PP"/>
    <property type="match status" value="1"/>
</dbReference>
<evidence type="ECO:0000256" key="1">
    <source>
        <dbReference type="ARBA" id="ARBA00001957"/>
    </source>
</evidence>
<dbReference type="SUPFAM" id="SSF47336">
    <property type="entry name" value="ACP-like"/>
    <property type="match status" value="1"/>
</dbReference>
<comment type="cofactor">
    <cofactor evidence="1">
        <name>pantetheine 4'-phosphate</name>
        <dbReference type="ChEBI" id="CHEBI:47942"/>
    </cofactor>
</comment>
<accession>A0A917LRB0</accession>
<evidence type="ECO:0000313" key="6">
    <source>
        <dbReference type="Proteomes" id="UP000627715"/>
    </source>
</evidence>
<dbReference type="Pfam" id="PF00668">
    <property type="entry name" value="Condensation"/>
    <property type="match status" value="1"/>
</dbReference>
<dbReference type="InterPro" id="IPR020845">
    <property type="entry name" value="AMP-binding_CS"/>
</dbReference>
<feature type="domain" description="Carrier" evidence="4">
    <location>
        <begin position="970"/>
        <end position="1046"/>
    </location>
</feature>
<gene>
    <name evidence="5" type="primary">entF</name>
    <name evidence="5" type="ORF">GCM10011403_07760</name>
</gene>
<dbReference type="Pfam" id="PF00550">
    <property type="entry name" value="PP-binding"/>
    <property type="match status" value="1"/>
</dbReference>
<dbReference type="FunFam" id="3.40.50.12780:FF:000012">
    <property type="entry name" value="Non-ribosomal peptide synthetase"/>
    <property type="match status" value="1"/>
</dbReference>
<dbReference type="SUPFAM" id="SSF56801">
    <property type="entry name" value="Acetyl-CoA synthetase-like"/>
    <property type="match status" value="1"/>
</dbReference>
<dbReference type="Gene3D" id="3.40.50.1820">
    <property type="entry name" value="alpha/beta hydrolase"/>
    <property type="match status" value="1"/>
</dbReference>
<dbReference type="InterPro" id="IPR023213">
    <property type="entry name" value="CAT-like_dom_sf"/>
</dbReference>
<dbReference type="FunFam" id="3.30.300.30:FF:000010">
    <property type="entry name" value="Enterobactin synthetase component F"/>
    <property type="match status" value="1"/>
</dbReference>
<evidence type="ECO:0000259" key="4">
    <source>
        <dbReference type="PROSITE" id="PS50075"/>
    </source>
</evidence>
<evidence type="ECO:0000256" key="2">
    <source>
        <dbReference type="ARBA" id="ARBA00022450"/>
    </source>
</evidence>
<dbReference type="InterPro" id="IPR025110">
    <property type="entry name" value="AMP-bd_C"/>
</dbReference>
<dbReference type="GO" id="GO:0043041">
    <property type="term" value="P:amino acid activation for nonribosomal peptide biosynthetic process"/>
    <property type="evidence" value="ECO:0007669"/>
    <property type="project" value="TreeGrafter"/>
</dbReference>
<dbReference type="InterPro" id="IPR001242">
    <property type="entry name" value="Condensation_dom"/>
</dbReference>
<dbReference type="FunFam" id="3.40.50.980:FF:000001">
    <property type="entry name" value="Non-ribosomal peptide synthetase"/>
    <property type="match status" value="1"/>
</dbReference>
<proteinExistence type="predicted"/>
<reference evidence="5" key="2">
    <citation type="submission" date="2020-09" db="EMBL/GenBank/DDBJ databases">
        <authorList>
            <person name="Sun Q."/>
            <person name="Zhou Y."/>
        </authorList>
    </citation>
    <scope>NUCLEOTIDE SEQUENCE</scope>
    <source>
        <strain evidence="5">CGMCC 1.15425</strain>
    </source>
</reference>